<name>A0A166P9F6_9AGAM</name>
<evidence type="ECO:0008006" key="4">
    <source>
        <dbReference type="Google" id="ProtNLM"/>
    </source>
</evidence>
<feature type="region of interest" description="Disordered" evidence="1">
    <location>
        <begin position="356"/>
        <end position="425"/>
    </location>
</feature>
<evidence type="ECO:0000313" key="3">
    <source>
        <dbReference type="Proteomes" id="UP000076532"/>
    </source>
</evidence>
<dbReference type="STRING" id="436010.A0A166P9F6"/>
<feature type="compositionally biased region" description="Acidic residues" evidence="1">
    <location>
        <begin position="357"/>
        <end position="388"/>
    </location>
</feature>
<proteinExistence type="predicted"/>
<accession>A0A166P9F6</accession>
<feature type="region of interest" description="Disordered" evidence="1">
    <location>
        <begin position="535"/>
        <end position="554"/>
    </location>
</feature>
<keyword evidence="3" id="KW-1185">Reference proteome</keyword>
<dbReference type="SUPFAM" id="SSF81383">
    <property type="entry name" value="F-box domain"/>
    <property type="match status" value="1"/>
</dbReference>
<evidence type="ECO:0000313" key="2">
    <source>
        <dbReference type="EMBL" id="KZP25860.1"/>
    </source>
</evidence>
<dbReference type="Proteomes" id="UP000076532">
    <property type="component" value="Unassembled WGS sequence"/>
</dbReference>
<reference evidence="2 3" key="1">
    <citation type="journal article" date="2016" name="Mol. Biol. Evol.">
        <title>Comparative Genomics of Early-Diverging Mushroom-Forming Fungi Provides Insights into the Origins of Lignocellulose Decay Capabilities.</title>
        <authorList>
            <person name="Nagy L.G."/>
            <person name="Riley R."/>
            <person name="Tritt A."/>
            <person name="Adam C."/>
            <person name="Daum C."/>
            <person name="Floudas D."/>
            <person name="Sun H."/>
            <person name="Yadav J.S."/>
            <person name="Pangilinan J."/>
            <person name="Larsson K.H."/>
            <person name="Matsuura K."/>
            <person name="Barry K."/>
            <person name="Labutti K."/>
            <person name="Kuo R."/>
            <person name="Ohm R.A."/>
            <person name="Bhattacharya S.S."/>
            <person name="Shirouzu T."/>
            <person name="Yoshinaga Y."/>
            <person name="Martin F.M."/>
            <person name="Grigoriev I.V."/>
            <person name="Hibbett D.S."/>
        </authorList>
    </citation>
    <scope>NUCLEOTIDE SEQUENCE [LARGE SCALE GENOMIC DNA]</scope>
    <source>
        <strain evidence="2 3">CBS 109695</strain>
    </source>
</reference>
<gene>
    <name evidence="2" type="ORF">FIBSPDRAFT_949978</name>
</gene>
<dbReference type="EMBL" id="KV417518">
    <property type="protein sequence ID" value="KZP25860.1"/>
    <property type="molecule type" value="Genomic_DNA"/>
</dbReference>
<protein>
    <recommendedName>
        <fullName evidence="4">F-box domain-containing protein</fullName>
    </recommendedName>
</protein>
<organism evidence="2 3">
    <name type="scientific">Athelia psychrophila</name>
    <dbReference type="NCBI Taxonomy" id="1759441"/>
    <lineage>
        <taxon>Eukaryota</taxon>
        <taxon>Fungi</taxon>
        <taxon>Dikarya</taxon>
        <taxon>Basidiomycota</taxon>
        <taxon>Agaricomycotina</taxon>
        <taxon>Agaricomycetes</taxon>
        <taxon>Agaricomycetidae</taxon>
        <taxon>Atheliales</taxon>
        <taxon>Atheliaceae</taxon>
        <taxon>Athelia</taxon>
    </lineage>
</organism>
<evidence type="ECO:0000256" key="1">
    <source>
        <dbReference type="SAM" id="MobiDB-lite"/>
    </source>
</evidence>
<feature type="region of interest" description="Disordered" evidence="1">
    <location>
        <begin position="255"/>
        <end position="310"/>
    </location>
</feature>
<sequence length="720" mass="79440">MLSTESSLFSLPPELLHVIVVLSTTEGPIYTLAAISQTCKTLHALVYNPEDHSLWREIFSNFFDDPRPAQRLLAVLHGKQPDFVWREELQRRMRAAQVVRVSNRLSSPTSETATLAPRLEETLRTILGIIGTSLPLFNTQISIGTTTYAGREVLPAFPPLVLLLAADLCGFSPLPGSDLTSRSALWLETLLRNGFPRMPTRRLLADPNILPTGEEDDVRQGTAAQAKTKFWEASEESRLFYKLVAHTGFIPVREHDQGGVPLPEEAAPSEDLPPSSNSGTPAPTLPEDGPPEPEMRYEDAGVRAQTDSARRKARTIVYDLKYLKPDRLYGPFMSSTAGGDGLDGDRASAVSLMSMADEGDEDSDDPDYEPDEAEAEPDMDTDAADDAGADGYGDWEEPHHMYPQPMHAHEDDDGGGGGGEDEDEGINGEAIVLPLVDLVTIDPQSYPPREPPLPHNLVPDWKWLSAARMVVEANIRDMLVRTPTEDDPEDDPTQILPQDENVLQEVKNALKRIEGLRMGGAPDFWTGGWADKVAAAKGGDDDTPPANRKGKGRAVEEAQEEGWDWAGVAGVYRRCTCWLDYRDLLINNLQFAPQRFGDEHTQEAFRIHSMELKVSHYSWPPPDESIDVRLPIIHVEGTVHVTGEQNRSRYTKGTVSMIREGAVRWHLEVFHGLGDSSAEWATEGIQIGAVGSALGVIGLWTGAEHERTDPLGPFWAWKVL</sequence>
<dbReference type="OrthoDB" id="3226064at2759"/>
<dbReference type="AlphaFoldDB" id="A0A166P9F6"/>
<dbReference type="InterPro" id="IPR036047">
    <property type="entry name" value="F-box-like_dom_sf"/>
</dbReference>
<feature type="compositionally biased region" description="Acidic residues" evidence="1">
    <location>
        <begin position="411"/>
        <end position="425"/>
    </location>
</feature>